<evidence type="ECO:0000313" key="2">
    <source>
        <dbReference type="EMBL" id="SEJ74912.1"/>
    </source>
</evidence>
<accession>A0A1H7BK34</accession>
<dbReference type="RefSeq" id="WP_090868734.1">
    <property type="nucleotide sequence ID" value="NZ_FNYE01000017.1"/>
</dbReference>
<evidence type="ECO:0000259" key="1">
    <source>
        <dbReference type="Pfam" id="PF20204"/>
    </source>
</evidence>
<evidence type="ECO:0000313" key="3">
    <source>
        <dbReference type="Proteomes" id="UP000198866"/>
    </source>
</evidence>
<organism evidence="2 3">
    <name type="scientific">Paraburkholderia diazotrophica</name>
    <dbReference type="NCBI Taxonomy" id="667676"/>
    <lineage>
        <taxon>Bacteria</taxon>
        <taxon>Pseudomonadati</taxon>
        <taxon>Pseudomonadota</taxon>
        <taxon>Betaproteobacteria</taxon>
        <taxon>Burkholderiales</taxon>
        <taxon>Burkholderiaceae</taxon>
        <taxon>Paraburkholderia</taxon>
    </lineage>
</organism>
<dbReference type="InterPro" id="IPR046696">
    <property type="entry name" value="DUF6566"/>
</dbReference>
<name>A0A1H7BK34_9BURK</name>
<proteinExistence type="predicted"/>
<dbReference type="EMBL" id="FNYE01000017">
    <property type="protein sequence ID" value="SEJ74912.1"/>
    <property type="molecule type" value="Genomic_DNA"/>
</dbReference>
<dbReference type="Proteomes" id="UP000198866">
    <property type="component" value="Unassembled WGS sequence"/>
</dbReference>
<dbReference type="Pfam" id="PF20204">
    <property type="entry name" value="DUF6566"/>
    <property type="match status" value="1"/>
</dbReference>
<dbReference type="OrthoDB" id="8928268at2"/>
<sequence length="91" mass="10099">MNSSTTSADGACYEYHGYTVTVGATSQDGENWLPAIDVERDGQRVELDAPENAVPFWATRAEALRAGIERARYLLDRRDGLLDERNPGRRG</sequence>
<keyword evidence="3" id="KW-1185">Reference proteome</keyword>
<dbReference type="AlphaFoldDB" id="A0A1H7BK34"/>
<gene>
    <name evidence="2" type="ORF">SAMN05192539_101768</name>
</gene>
<reference evidence="3" key="1">
    <citation type="submission" date="2016-10" db="EMBL/GenBank/DDBJ databases">
        <authorList>
            <person name="Varghese N."/>
            <person name="Submissions S."/>
        </authorList>
    </citation>
    <scope>NUCLEOTIDE SEQUENCE [LARGE SCALE GENOMIC DNA]</scope>
    <source>
        <strain evidence="3">LMG 26031</strain>
    </source>
</reference>
<protein>
    <recommendedName>
        <fullName evidence="1">DUF6566 domain-containing protein</fullName>
    </recommendedName>
</protein>
<feature type="domain" description="DUF6566" evidence="1">
    <location>
        <begin position="12"/>
        <end position="79"/>
    </location>
</feature>
<dbReference type="Gene3D" id="3.30.160.350">
    <property type="match status" value="1"/>
</dbReference>